<reference evidence="2 3" key="1">
    <citation type="submission" date="2020-10" db="EMBL/GenBank/DDBJ databases">
        <title>Sequencing the genomes of 1000 actinobacteria strains.</title>
        <authorList>
            <person name="Klenk H.-P."/>
        </authorList>
    </citation>
    <scope>NUCLEOTIDE SEQUENCE [LARGE SCALE GENOMIC DNA]</scope>
    <source>
        <strain evidence="2 3">DSM 7307</strain>
    </source>
</reference>
<evidence type="ECO:0000313" key="3">
    <source>
        <dbReference type="Proteomes" id="UP000620262"/>
    </source>
</evidence>
<proteinExistence type="predicted"/>
<comment type="caution">
    <text evidence="2">The sequence shown here is derived from an EMBL/GenBank/DDBJ whole genome shotgun (WGS) entry which is preliminary data.</text>
</comment>
<organism evidence="2 3">
    <name type="scientific">Rhizobium viscosum</name>
    <name type="common">Arthrobacter viscosus</name>
    <dbReference type="NCBI Taxonomy" id="1673"/>
    <lineage>
        <taxon>Bacteria</taxon>
        <taxon>Pseudomonadati</taxon>
        <taxon>Pseudomonadota</taxon>
        <taxon>Alphaproteobacteria</taxon>
        <taxon>Hyphomicrobiales</taxon>
        <taxon>Rhizobiaceae</taxon>
        <taxon>Rhizobium/Agrobacterium group</taxon>
        <taxon>Rhizobium</taxon>
    </lineage>
</organism>
<keyword evidence="3" id="KW-1185">Reference proteome</keyword>
<dbReference type="Proteomes" id="UP000620262">
    <property type="component" value="Unassembled WGS sequence"/>
</dbReference>
<evidence type="ECO:0000313" key="2">
    <source>
        <dbReference type="EMBL" id="MBE1504650.1"/>
    </source>
</evidence>
<sequence length="258" mass="28274">MSVKPITEDDLHGFVDGALDEAREAEVSVYLETHPEIAARIDGYGRQRLDLRAALNSVAEEPVPSRLNLSHLLEVRKQSQPPFWRMAAAAVVLLAVGGSGGWMLHGMYRQPNEGMVMLADEAANSFATYASDRMRPVELRADNMAELVDWATERMGRKPVLPDLSKSGYRLMGGRMISTSHGAGLMLMYDDDRGTRLVMLTRPMLADQNRPMAPHAQGNVQGWSWASGGMGYSLVGTLPADSLHPLADDIRQQTETGA</sequence>
<protein>
    <submittedName>
        <fullName evidence="2">Anti-sigma factor RsiW</fullName>
    </submittedName>
</protein>
<keyword evidence="1" id="KW-0812">Transmembrane</keyword>
<keyword evidence="1" id="KW-1133">Transmembrane helix</keyword>
<gene>
    <name evidence="2" type="ORF">H4W29_001831</name>
</gene>
<dbReference type="EMBL" id="JADBEC010000001">
    <property type="protein sequence ID" value="MBE1504650.1"/>
    <property type="molecule type" value="Genomic_DNA"/>
</dbReference>
<feature type="transmembrane region" description="Helical" evidence="1">
    <location>
        <begin position="83"/>
        <end position="104"/>
    </location>
</feature>
<keyword evidence="1" id="KW-0472">Membrane</keyword>
<dbReference type="RefSeq" id="WP_192728651.1">
    <property type="nucleotide sequence ID" value="NZ_BAAAVL010000001.1"/>
</dbReference>
<name>A0ABR9IN89_RHIVS</name>
<evidence type="ECO:0000256" key="1">
    <source>
        <dbReference type="SAM" id="Phobius"/>
    </source>
</evidence>
<accession>A0ABR9IN89</accession>